<accession>A0ABS6T477</accession>
<evidence type="ECO:0008006" key="3">
    <source>
        <dbReference type="Google" id="ProtNLM"/>
    </source>
</evidence>
<comment type="caution">
    <text evidence="1">The sequence shown here is derived from an EMBL/GenBank/DDBJ whole genome shotgun (WGS) entry which is preliminary data.</text>
</comment>
<proteinExistence type="predicted"/>
<evidence type="ECO:0000313" key="2">
    <source>
        <dbReference type="Proteomes" id="UP000756530"/>
    </source>
</evidence>
<dbReference type="Proteomes" id="UP000756530">
    <property type="component" value="Unassembled WGS sequence"/>
</dbReference>
<gene>
    <name evidence="1" type="ORF">KJP28_13970</name>
</gene>
<keyword evidence="2" id="KW-1185">Reference proteome</keyword>
<protein>
    <recommendedName>
        <fullName evidence="3">Phage gp6-like head-tail connector protein</fullName>
    </recommendedName>
</protein>
<organism evidence="1 2">
    <name type="scientific">Maritimibacter dapengensis</name>
    <dbReference type="NCBI Taxonomy" id="2836868"/>
    <lineage>
        <taxon>Bacteria</taxon>
        <taxon>Pseudomonadati</taxon>
        <taxon>Pseudomonadota</taxon>
        <taxon>Alphaproteobacteria</taxon>
        <taxon>Rhodobacterales</taxon>
        <taxon>Roseobacteraceae</taxon>
        <taxon>Maritimibacter</taxon>
    </lineage>
</organism>
<evidence type="ECO:0000313" key="1">
    <source>
        <dbReference type="EMBL" id="MBV7380033.1"/>
    </source>
</evidence>
<dbReference type="EMBL" id="JAHUZE010000003">
    <property type="protein sequence ID" value="MBV7380033.1"/>
    <property type="molecule type" value="Genomic_DNA"/>
</dbReference>
<sequence length="97" mass="10859">MSDRRETVTITPVLRKAADDLLAFSDGDANEAAGMAVANADRDDFSSDGEFWFAYDLRCLCMLRANAAYEGYTLIEIIDVNPPPHELRKIYDLEIPT</sequence>
<dbReference type="RefSeq" id="WP_218393230.1">
    <property type="nucleotide sequence ID" value="NZ_JAHUZE010000003.1"/>
</dbReference>
<name>A0ABS6T477_9RHOB</name>
<reference evidence="1 2" key="1">
    <citation type="submission" date="2021-05" db="EMBL/GenBank/DDBJ databases">
        <title>Culturable bacteria isolated from Daya Bay.</title>
        <authorList>
            <person name="Zheng W."/>
            <person name="Yu S."/>
            <person name="Huang Y."/>
        </authorList>
    </citation>
    <scope>NUCLEOTIDE SEQUENCE [LARGE SCALE GENOMIC DNA]</scope>
    <source>
        <strain evidence="1 2">DP4N28-5</strain>
    </source>
</reference>